<evidence type="ECO:0000256" key="1">
    <source>
        <dbReference type="ARBA" id="ARBA00022737"/>
    </source>
</evidence>
<keyword evidence="3" id="KW-0611">Plant defense</keyword>
<dbReference type="Gramene" id="novel_model_3859_5bd9a17a.1.5bd9b139">
    <property type="protein sequence ID" value="cds.novel_model_3859_5bd9a17a.1.5bd9b139"/>
    <property type="gene ID" value="novel_gene_2066_5bd9a17a"/>
</dbReference>
<evidence type="ECO:0000256" key="4">
    <source>
        <dbReference type="SAM" id="Phobius"/>
    </source>
</evidence>
<dbReference type="Proteomes" id="UP000596661">
    <property type="component" value="Chromosome 3"/>
</dbReference>
<dbReference type="Pfam" id="PF18052">
    <property type="entry name" value="Rx_N"/>
    <property type="match status" value="1"/>
</dbReference>
<feature type="transmembrane region" description="Helical" evidence="4">
    <location>
        <begin position="100"/>
        <end position="123"/>
    </location>
</feature>
<dbReference type="InterPro" id="IPR041118">
    <property type="entry name" value="Rx_N"/>
</dbReference>
<evidence type="ECO:0000256" key="3">
    <source>
        <dbReference type="ARBA" id="ARBA00022821"/>
    </source>
</evidence>
<keyword evidence="4" id="KW-1133">Transmembrane helix</keyword>
<keyword evidence="4" id="KW-0812">Transmembrane</keyword>
<protein>
    <recommendedName>
        <fullName evidence="5">Disease resistance N-terminal domain-containing protein</fullName>
    </recommendedName>
</protein>
<keyword evidence="2" id="KW-0547">Nucleotide-binding</keyword>
<keyword evidence="1" id="KW-0677">Repeat</keyword>
<evidence type="ECO:0000313" key="6">
    <source>
        <dbReference type="EnsemblPlants" id="cds.novel_model_3859_5bd9a17a.1.5bd9b139"/>
    </source>
</evidence>
<proteinExistence type="predicted"/>
<keyword evidence="4" id="KW-0472">Membrane</keyword>
<feature type="domain" description="Disease resistance N-terminal" evidence="5">
    <location>
        <begin position="13"/>
        <end position="92"/>
    </location>
</feature>
<dbReference type="EnsemblPlants" id="novel_model_3859_5bd9a17a.1.5bd9b139">
    <property type="protein sequence ID" value="cds.novel_model_3859_5bd9a17a.1.5bd9b139"/>
    <property type="gene ID" value="novel_gene_2066_5bd9a17a"/>
</dbReference>
<dbReference type="GO" id="GO:0006952">
    <property type="term" value="P:defense response"/>
    <property type="evidence" value="ECO:0007669"/>
    <property type="project" value="UniProtKB-KW"/>
</dbReference>
<dbReference type="EMBL" id="UZAU01000339">
    <property type="status" value="NOT_ANNOTATED_CDS"/>
    <property type="molecule type" value="Genomic_DNA"/>
</dbReference>
<reference evidence="6" key="1">
    <citation type="submission" date="2018-11" db="EMBL/GenBank/DDBJ databases">
        <authorList>
            <person name="Grassa J C."/>
        </authorList>
    </citation>
    <scope>NUCLEOTIDE SEQUENCE [LARGE SCALE GENOMIC DNA]</scope>
</reference>
<accession>A0A803R168</accession>
<dbReference type="GO" id="GO:0000166">
    <property type="term" value="F:nucleotide binding"/>
    <property type="evidence" value="ECO:0007669"/>
    <property type="project" value="UniProtKB-KW"/>
</dbReference>
<name>A0A803R168_CANSA</name>
<keyword evidence="7" id="KW-1185">Reference proteome</keyword>
<dbReference type="AlphaFoldDB" id="A0A803R168"/>
<dbReference type="Gene3D" id="1.20.5.4130">
    <property type="match status" value="1"/>
</dbReference>
<evidence type="ECO:0000259" key="5">
    <source>
        <dbReference type="Pfam" id="PF18052"/>
    </source>
</evidence>
<evidence type="ECO:0000256" key="2">
    <source>
        <dbReference type="ARBA" id="ARBA00022741"/>
    </source>
</evidence>
<reference evidence="6" key="2">
    <citation type="submission" date="2021-03" db="UniProtKB">
        <authorList>
            <consortium name="EnsemblPlants"/>
        </authorList>
    </citation>
    <scope>IDENTIFICATION</scope>
</reference>
<evidence type="ECO:0000313" key="7">
    <source>
        <dbReference type="Proteomes" id="UP000596661"/>
    </source>
</evidence>
<sequence>MAELILSPIAEKIIGGLGSEAGKHISLIWGVEDELEDLKETISTIQAVLLDAEKKQSHNNQIKNWLQRLSTVVFKADDLMDDFNTQALIMSHNPMANQVWIVFYFQKYFFSNILYFIFLLTYIDLRSGLGFQNQTRTQALTWTRTLGPKLGHGLRTWTRTPDTKLEPQM</sequence>
<organism evidence="6 7">
    <name type="scientific">Cannabis sativa</name>
    <name type="common">Hemp</name>
    <name type="synonym">Marijuana</name>
    <dbReference type="NCBI Taxonomy" id="3483"/>
    <lineage>
        <taxon>Eukaryota</taxon>
        <taxon>Viridiplantae</taxon>
        <taxon>Streptophyta</taxon>
        <taxon>Embryophyta</taxon>
        <taxon>Tracheophyta</taxon>
        <taxon>Spermatophyta</taxon>
        <taxon>Magnoliopsida</taxon>
        <taxon>eudicotyledons</taxon>
        <taxon>Gunneridae</taxon>
        <taxon>Pentapetalae</taxon>
        <taxon>rosids</taxon>
        <taxon>fabids</taxon>
        <taxon>Rosales</taxon>
        <taxon>Cannabaceae</taxon>
        <taxon>Cannabis</taxon>
    </lineage>
</organism>